<dbReference type="InterPro" id="IPR011639">
    <property type="entry name" value="MethylTrfase_TaqI-like_dom"/>
</dbReference>
<dbReference type="PROSITE" id="PS00092">
    <property type="entry name" value="N6_MTASE"/>
    <property type="match status" value="1"/>
</dbReference>
<dbReference type="InterPro" id="IPR014001">
    <property type="entry name" value="Helicase_ATP-bd"/>
</dbReference>
<evidence type="ECO:0000256" key="3">
    <source>
        <dbReference type="SAM" id="Coils"/>
    </source>
</evidence>
<accession>G0WPB8</accession>
<dbReference type="Pfam" id="PF04851">
    <property type="entry name" value="ResIII"/>
    <property type="match status" value="1"/>
</dbReference>
<dbReference type="GO" id="GO:0005524">
    <property type="term" value="F:ATP binding"/>
    <property type="evidence" value="ECO:0007669"/>
    <property type="project" value="InterPro"/>
</dbReference>
<keyword evidence="2" id="KW-0808">Transferase</keyword>
<dbReference type="PANTHER" id="PTHR41313">
    <property type="entry name" value="ADENINE-SPECIFIC METHYLTRANSFERASE"/>
    <property type="match status" value="1"/>
</dbReference>
<dbReference type="InterPro" id="IPR029063">
    <property type="entry name" value="SAM-dependent_MTases_sf"/>
</dbReference>
<name>G0WPB8_PSEPT</name>
<keyword evidence="1" id="KW-0489">Methyltransferase</keyword>
<reference evidence="6 7" key="1">
    <citation type="journal article" date="2011" name="Environ. Microbiol.">
        <title>The pGRT1 plasmid of Pseudomonas putida DOT-T1E encodes functions relevant for survival under harsh conditions in the environment.</title>
        <authorList>
            <person name="Molina L."/>
            <person name="Duque E."/>
            <person name="Gomez M.J."/>
            <person name="Krell T."/>
            <person name="Lacal J."/>
            <person name="Garcia-Puente A."/>
            <person name="Garcia V."/>
            <person name="Matilla M.A."/>
            <person name="Ramos J.L."/>
            <person name="Segura A."/>
        </authorList>
    </citation>
    <scope>NUCLEOTIDE SEQUENCE [LARGE SCALE GENOMIC DNA]</scope>
    <source>
        <strain evidence="6 7">DOT-T1E</strain>
        <plasmid evidence="7">Plasmid pGRT1</plasmid>
    </source>
</reference>
<keyword evidence="3" id="KW-0175">Coiled coil</keyword>
<feature type="compositionally biased region" description="Polar residues" evidence="4">
    <location>
        <begin position="19"/>
        <end position="33"/>
    </location>
</feature>
<dbReference type="InterPro" id="IPR001650">
    <property type="entry name" value="Helicase_C-like"/>
</dbReference>
<protein>
    <submittedName>
        <fullName evidence="6">DNA-methylase</fullName>
    </submittedName>
</protein>
<feature type="compositionally biased region" description="Acidic residues" evidence="4">
    <location>
        <begin position="1"/>
        <end position="11"/>
    </location>
</feature>
<feature type="domain" description="Helicase C-terminal" evidence="5">
    <location>
        <begin position="1380"/>
        <end position="1556"/>
    </location>
</feature>
<dbReference type="InterPro" id="IPR006935">
    <property type="entry name" value="Helicase/UvrB_N"/>
</dbReference>
<reference evidence="7" key="2">
    <citation type="journal article" date="2013" name="Microb. Biotechnol.">
        <title>Metabolic potential of the organic-solvent tolerant Pseudomonas putida DOT-T1E deduced from its annotated genome.</title>
        <authorList>
            <person name="Udaondo Z."/>
            <person name="Molina L."/>
            <person name="Daniels C."/>
            <person name="Gomez M.J."/>
            <person name="Molina-Henares M.A."/>
            <person name="Matilla M.A."/>
            <person name="Roca A."/>
            <person name="Fernandez M."/>
            <person name="Duque E."/>
            <person name="Segura A."/>
            <person name="Ramos J.L."/>
        </authorList>
    </citation>
    <scope>NUCLEOTIDE SEQUENCE [LARGE SCALE GENOMIC DNA]</scope>
    <source>
        <strain evidence="7">DOT-T1E</strain>
        <plasmid>Plasmid pGRT1</plasmid>
    </source>
</reference>
<dbReference type="InterPro" id="IPR027417">
    <property type="entry name" value="P-loop_NTPase"/>
</dbReference>
<evidence type="ECO:0000256" key="4">
    <source>
        <dbReference type="SAM" id="MobiDB-lite"/>
    </source>
</evidence>
<organism evidence="6 7">
    <name type="scientific">Pseudomonas putida (strain DOT-T1E)</name>
    <dbReference type="NCBI Taxonomy" id="1196325"/>
    <lineage>
        <taxon>Bacteria</taxon>
        <taxon>Pseudomonadati</taxon>
        <taxon>Pseudomonadota</taxon>
        <taxon>Gammaproteobacteria</taxon>
        <taxon>Pseudomonadales</taxon>
        <taxon>Pseudomonadaceae</taxon>
        <taxon>Pseudomonas</taxon>
    </lineage>
</organism>
<evidence type="ECO:0000313" key="6">
    <source>
        <dbReference type="EMBL" id="AEK25388.1"/>
    </source>
</evidence>
<dbReference type="SUPFAM" id="SSF53335">
    <property type="entry name" value="S-adenosyl-L-methionine-dependent methyltransferases"/>
    <property type="match status" value="1"/>
</dbReference>
<dbReference type="PANTHER" id="PTHR41313:SF1">
    <property type="entry name" value="DNA METHYLASE ADENINE-SPECIFIC DOMAIN-CONTAINING PROTEIN"/>
    <property type="match status" value="1"/>
</dbReference>
<dbReference type="PROSITE" id="PS51194">
    <property type="entry name" value="HELICASE_CTER"/>
    <property type="match status" value="1"/>
</dbReference>
<proteinExistence type="predicted"/>
<evidence type="ECO:0000256" key="1">
    <source>
        <dbReference type="ARBA" id="ARBA00022603"/>
    </source>
</evidence>
<dbReference type="GO" id="GO:0016787">
    <property type="term" value="F:hydrolase activity"/>
    <property type="evidence" value="ECO:0007669"/>
    <property type="project" value="InterPro"/>
</dbReference>
<dbReference type="GO" id="GO:0009007">
    <property type="term" value="F:site-specific DNA-methyltransferase (adenine-specific) activity"/>
    <property type="evidence" value="ECO:0007669"/>
    <property type="project" value="UniProtKB-EC"/>
</dbReference>
<evidence type="ECO:0000259" key="5">
    <source>
        <dbReference type="PROSITE" id="PS51194"/>
    </source>
</evidence>
<dbReference type="Pfam" id="PF07669">
    <property type="entry name" value="Eco57I"/>
    <property type="match status" value="1"/>
</dbReference>
<dbReference type="Gene3D" id="3.40.50.300">
    <property type="entry name" value="P-loop containing nucleotide triphosphate hydrolases"/>
    <property type="match status" value="2"/>
</dbReference>
<dbReference type="InterPro" id="IPR002052">
    <property type="entry name" value="DNA_methylase_N6_adenine_CS"/>
</dbReference>
<geneLocation type="plasmid" evidence="6 7">
    <name>pGRT1</name>
</geneLocation>
<sequence>MQAGLDSDEDQGDRHYDHQPNTAPGNLRTSPEPTDTRIDPPVAVVQSPRLEDSGSLGAEQPGSPQGDGASGRAATAQPAIGAASPGIDGHQQPASGQQAGADRARDLANVGDQNGPVAPSDYAITGADSLGSGGPKSKFRDNIAAIQLLQVLHKEGRGPTPDEQSTLVRYVGWGGLPQAFDHRNDAWRAEYQELASLLSQDEYERARRSTQDAHYTSTTVIDGIYEGLERLGFKGGKVLEPAAGTGNFIGLMPTEMRINSRITAIELDPLTAQIGAHLYPSSTFINRGLQDVAIPSAYFDACVANPPFGSQSLYDPHHRELAGFSIHNYFLAKSLNTLRPGGVMGAVVSRYFLDAANSKAREHIADSAHFLGAIRLPNTAFKENALTEVTTDIVFFQKALPGDQPERRWVDVGEIRDRESGEPITINQYFIDNPEQMAGRMALTGKMRRDAADLMAEPGQDLSAAITARLQALPAGVIRTFTGEPLDHETDGQAGKPEVDLPANTKVGSYFVTADDQLARRLPDQLAAHDYQLITPKTERAGQRIRGMIEVRDALRALMNAEQSVDPQDLETLRGRLNGLYDKYVRRFGHLSSQANRLAMGEDPEYPLLNALESNYDRGVSADMARKHGVPARNPTADKAAIFSRRVMSPREEIRHVESAKDALVVSMNQVGRVDLERMIRLCGLSEPELLRDLKGLVYFNPGKDRWETADQYLTGNVKAKLRGALRAAEHDPKFLENVEALRPIQPADIEPIDISVQLGSTWVPAKTIDDFVVHLMGDVRRRIDYQEALGKWMVNISEGDNTTMRVTWGTEAYPANKLVEAVLTNRPIQVKVEVGKDDHGHPIMQVDETQTAAANQKADEIRAAFTDWIWEDQDRRESLSRLYNDRFNTNIPSRYDGSHLQLPGTSLDITLRPHQKDAIWRGIQDGTALFDHVVGAGKTLVCVGTVMESKRMGLFRKPMVLVPNHLLLQWKDAFYDLYPNANVLVAEKTDFKKENRERLFARIATGDWDAVVVAHSSFKKIGMPPETLEELLQEQIQDLTDAILDLKSSQGDRVTIKEMEKAKERMTERLEKKADTGSKDQAVSFADLGVDALVVDEAQEFKNLFITTSLSRVSGLGNLAGSEKAFDLFVKCRYLQQRNDGRGVFLATGTPLSNTIAELYTVQRYLQYDEMKARGIIHFDAWASTFGQVVTGWELDATGVNYKLNSRFAKFQNVPELTAMYRTFADVITRKDLQDQAEARGTRFPVPKLKGGRPQNVIVDRSEAQAWYMGIQQEAIDAEGNPLLKADGSTFKTWNDGSIIHRMEHLPKDPRLDNPLKITNDARKAGLDFRLIDPGAGDFAGSKVNACVDQAFRIWQDWDDRKGTQLIFCDLSTPKGPKRLEQAAVSSEDEEEGEASISMDDILAGASSFSVYDDIRSKLLARGIPANQIRYIHEANTDLQKAKLFAEMNAGEVRIILGSTAKMGAGMNVQRRLVALHHLDAPWRPSDLEQRDGRIERQGNLFYEMDPDGFEIEILRYATKQTYDSRMWQTIEFKAAGIEQFRKGDSLQRVIEDVASEAANAAEMKAAATGNPLIFQQVQIAADLKKVEALFSNFKRGQHSLDSRIAWLRDADSRADRAIARWSSEIQRRDAGTKPEFEFSANGKPYKDADKERLAAVFAGAMKRAVERRSEDTFQRAELVPVGSYRGFEIQVSCERQKIHFTVTGRDSYEPDNLVYRVDDKFSISGFISRMDNFLERLEGWRDEAESTRGRELSELNKAIQEKAKPFQQQTRLDYLREDARDVLRELKLMQADDSYQSKWEPKSVLLQGSAAPGRSKMRA</sequence>
<dbReference type="Pfam" id="PF00271">
    <property type="entry name" value="Helicase_C"/>
    <property type="match status" value="1"/>
</dbReference>
<dbReference type="SMART" id="SM00487">
    <property type="entry name" value="DEXDc"/>
    <property type="match status" value="1"/>
</dbReference>
<dbReference type="SUPFAM" id="SSF52540">
    <property type="entry name" value="P-loop containing nucleoside triphosphate hydrolases"/>
    <property type="match status" value="2"/>
</dbReference>
<dbReference type="Proteomes" id="UP000006503">
    <property type="component" value="Plasmid pGRT1"/>
</dbReference>
<dbReference type="GO" id="GO:0006304">
    <property type="term" value="P:DNA modification"/>
    <property type="evidence" value="ECO:0007669"/>
    <property type="project" value="InterPro"/>
</dbReference>
<dbReference type="GO" id="GO:0032259">
    <property type="term" value="P:methylation"/>
    <property type="evidence" value="ECO:0007669"/>
    <property type="project" value="UniProtKB-KW"/>
</dbReference>
<feature type="region of interest" description="Disordered" evidence="4">
    <location>
        <begin position="1"/>
        <end position="136"/>
    </location>
</feature>
<evidence type="ECO:0000256" key="2">
    <source>
        <dbReference type="ARBA" id="ARBA00022679"/>
    </source>
</evidence>
<dbReference type="InterPro" id="IPR052933">
    <property type="entry name" value="DNA_Protect_Modify"/>
</dbReference>
<feature type="coiled-coil region" evidence="3">
    <location>
        <begin position="1030"/>
        <end position="1077"/>
    </location>
</feature>
<dbReference type="PRINTS" id="PR00507">
    <property type="entry name" value="N12N6MTFRASE"/>
</dbReference>
<evidence type="ECO:0000313" key="7">
    <source>
        <dbReference type="Proteomes" id="UP000006503"/>
    </source>
</evidence>
<dbReference type="GO" id="GO:0003677">
    <property type="term" value="F:DNA binding"/>
    <property type="evidence" value="ECO:0007669"/>
    <property type="project" value="InterPro"/>
</dbReference>
<keyword evidence="6" id="KW-0614">Plasmid</keyword>
<dbReference type="Gene3D" id="3.40.50.150">
    <property type="entry name" value="Vaccinia Virus protein VP39"/>
    <property type="match status" value="1"/>
</dbReference>
<dbReference type="EMBL" id="HM626202">
    <property type="protein sequence ID" value="AEK25388.1"/>
    <property type="molecule type" value="Genomic_DNA"/>
</dbReference>